<sequence precursor="true">MSDPIGDKQAYNDLNMRSIFLIGLLSAVALFVIITGARVLFQKWQAGEYQQKQIDIPLASVDAELQEQRAAIDRYGWNPTTNAAAIPVDVAMTELVEEMSADGAADGAAAVPDSLPTVPKTGSEPRAGTGAAVPDDAATGEESEGDDTESTDEGAEA</sequence>
<keyword evidence="2" id="KW-0472">Membrane</keyword>
<evidence type="ECO:0000313" key="3">
    <source>
        <dbReference type="EMBL" id="QDT16847.1"/>
    </source>
</evidence>
<accession>A0A517PBU3</accession>
<proteinExistence type="predicted"/>
<feature type="compositionally biased region" description="Acidic residues" evidence="1">
    <location>
        <begin position="138"/>
        <end position="157"/>
    </location>
</feature>
<reference evidence="3 4" key="1">
    <citation type="submission" date="2019-02" db="EMBL/GenBank/DDBJ databases">
        <title>Deep-cultivation of Planctomycetes and their phenomic and genomic characterization uncovers novel biology.</title>
        <authorList>
            <person name="Wiegand S."/>
            <person name="Jogler M."/>
            <person name="Boedeker C."/>
            <person name="Pinto D."/>
            <person name="Vollmers J."/>
            <person name="Rivas-Marin E."/>
            <person name="Kohn T."/>
            <person name="Peeters S.H."/>
            <person name="Heuer A."/>
            <person name="Rast P."/>
            <person name="Oberbeckmann S."/>
            <person name="Bunk B."/>
            <person name="Jeske O."/>
            <person name="Meyerdierks A."/>
            <person name="Storesund J.E."/>
            <person name="Kallscheuer N."/>
            <person name="Luecker S."/>
            <person name="Lage O.M."/>
            <person name="Pohl T."/>
            <person name="Merkel B.J."/>
            <person name="Hornburger P."/>
            <person name="Mueller R.-W."/>
            <person name="Bruemmer F."/>
            <person name="Labrenz M."/>
            <person name="Spormann A.M."/>
            <person name="Op den Camp H."/>
            <person name="Overmann J."/>
            <person name="Amann R."/>
            <person name="Jetten M.S.M."/>
            <person name="Mascher T."/>
            <person name="Medema M.H."/>
            <person name="Devos D.P."/>
            <person name="Kaster A.-K."/>
            <person name="Ovreas L."/>
            <person name="Rohde M."/>
            <person name="Galperin M.Y."/>
            <person name="Jogler C."/>
        </authorList>
    </citation>
    <scope>NUCLEOTIDE SEQUENCE [LARGE SCALE GENOMIC DNA]</scope>
    <source>
        <strain evidence="3 4">CA12</strain>
    </source>
</reference>
<name>A0A517PBU3_9PLAN</name>
<evidence type="ECO:0000256" key="1">
    <source>
        <dbReference type="SAM" id="MobiDB-lite"/>
    </source>
</evidence>
<dbReference type="EMBL" id="CP036265">
    <property type="protein sequence ID" value="QDT16847.1"/>
    <property type="molecule type" value="Genomic_DNA"/>
</dbReference>
<dbReference type="OrthoDB" id="283675at2"/>
<keyword evidence="2" id="KW-1133">Transmembrane helix</keyword>
<evidence type="ECO:0000256" key="2">
    <source>
        <dbReference type="SAM" id="Phobius"/>
    </source>
</evidence>
<keyword evidence="4" id="KW-1185">Reference proteome</keyword>
<evidence type="ECO:0000313" key="4">
    <source>
        <dbReference type="Proteomes" id="UP000318741"/>
    </source>
</evidence>
<gene>
    <name evidence="3" type="ORF">CA12_29550</name>
</gene>
<organism evidence="3 4">
    <name type="scientific">Alienimonas californiensis</name>
    <dbReference type="NCBI Taxonomy" id="2527989"/>
    <lineage>
        <taxon>Bacteria</taxon>
        <taxon>Pseudomonadati</taxon>
        <taxon>Planctomycetota</taxon>
        <taxon>Planctomycetia</taxon>
        <taxon>Planctomycetales</taxon>
        <taxon>Planctomycetaceae</taxon>
        <taxon>Alienimonas</taxon>
    </lineage>
</organism>
<dbReference type="Proteomes" id="UP000318741">
    <property type="component" value="Chromosome"/>
</dbReference>
<protein>
    <submittedName>
        <fullName evidence="3">Uncharacterized protein</fullName>
    </submittedName>
</protein>
<dbReference type="AlphaFoldDB" id="A0A517PBU3"/>
<dbReference type="KEGG" id="acaf:CA12_29550"/>
<dbReference type="RefSeq" id="WP_145359771.1">
    <property type="nucleotide sequence ID" value="NZ_CP036265.1"/>
</dbReference>
<feature type="region of interest" description="Disordered" evidence="1">
    <location>
        <begin position="102"/>
        <end position="157"/>
    </location>
</feature>
<feature type="transmembrane region" description="Helical" evidence="2">
    <location>
        <begin position="20"/>
        <end position="41"/>
    </location>
</feature>
<keyword evidence="2" id="KW-0812">Transmembrane</keyword>